<dbReference type="InterPro" id="IPR001647">
    <property type="entry name" value="HTH_TetR"/>
</dbReference>
<name>H0DZQ7_9ACTN</name>
<comment type="caution">
    <text evidence="6">The sequence shown here is derived from an EMBL/GenBank/DDBJ whole genome shotgun (WGS) entry which is preliminary data.</text>
</comment>
<dbReference type="InterPro" id="IPR009057">
    <property type="entry name" value="Homeodomain-like_sf"/>
</dbReference>
<keyword evidence="3" id="KW-0804">Transcription</keyword>
<evidence type="ECO:0000259" key="5">
    <source>
        <dbReference type="PROSITE" id="PS50977"/>
    </source>
</evidence>
<feature type="domain" description="HTH tetR-type" evidence="5">
    <location>
        <begin position="10"/>
        <end position="70"/>
    </location>
</feature>
<dbReference type="PANTHER" id="PTHR47506">
    <property type="entry name" value="TRANSCRIPTIONAL REGULATORY PROTEIN"/>
    <property type="match status" value="1"/>
</dbReference>
<gene>
    <name evidence="6" type="ORF">PAI11_00120</name>
</gene>
<dbReference type="OrthoDB" id="4377220at2"/>
<dbReference type="Pfam" id="PF00440">
    <property type="entry name" value="TetR_N"/>
    <property type="match status" value="1"/>
</dbReference>
<dbReference type="PROSITE" id="PS50977">
    <property type="entry name" value="HTH_TETR_2"/>
    <property type="match status" value="1"/>
</dbReference>
<dbReference type="Proteomes" id="UP000005143">
    <property type="component" value="Unassembled WGS sequence"/>
</dbReference>
<reference evidence="6 7" key="1">
    <citation type="journal article" date="2013" name="Biodegradation">
        <title>Quantitative proteomic analysis of ibuprofen-degrading Patulibacter sp. strain I11.</title>
        <authorList>
            <person name="Almeida B."/>
            <person name="Kjeldal H."/>
            <person name="Lolas I."/>
            <person name="Knudsen A.D."/>
            <person name="Carvalho G."/>
            <person name="Nielsen K.L."/>
            <person name="Barreto Crespo M.T."/>
            <person name="Stensballe A."/>
            <person name="Nielsen J.L."/>
        </authorList>
    </citation>
    <scope>NUCLEOTIDE SEQUENCE [LARGE SCALE GENOMIC DNA]</scope>
    <source>
        <strain evidence="6 7">I11</strain>
    </source>
</reference>
<keyword evidence="2 4" id="KW-0238">DNA-binding</keyword>
<evidence type="ECO:0000256" key="4">
    <source>
        <dbReference type="PROSITE-ProRule" id="PRU00335"/>
    </source>
</evidence>
<evidence type="ECO:0000256" key="2">
    <source>
        <dbReference type="ARBA" id="ARBA00023125"/>
    </source>
</evidence>
<protein>
    <submittedName>
        <fullName evidence="6">Putative transcriptional regulator TetR family</fullName>
    </submittedName>
</protein>
<sequence length="212" mass="22731">MVVAMARPRLHDLDALLDAAEELLAEGGEPALTIRAIAERAGAPSGSLYHAFGSRAEVLGRMWLRAARRFLVVQRAAIDEHLSGDAPGWEAAVEATVAAAAALDLLRRDAPASARVLIEHRREALIADGLSEPLTAELLDLDRELLDVLRRLAAALWGRGDREAIETVAVCVVDLPSSLLDGRRERRIDPLRALRAAVVGVLGELPGPTTRG</sequence>
<accession>H0DZQ7</accession>
<dbReference type="GO" id="GO:0003677">
    <property type="term" value="F:DNA binding"/>
    <property type="evidence" value="ECO:0007669"/>
    <property type="project" value="UniProtKB-UniRule"/>
</dbReference>
<dbReference type="AlphaFoldDB" id="H0DZQ7"/>
<dbReference type="SUPFAM" id="SSF46689">
    <property type="entry name" value="Homeodomain-like"/>
    <property type="match status" value="1"/>
</dbReference>
<proteinExistence type="predicted"/>
<evidence type="ECO:0000256" key="3">
    <source>
        <dbReference type="ARBA" id="ARBA00023163"/>
    </source>
</evidence>
<evidence type="ECO:0000313" key="6">
    <source>
        <dbReference type="EMBL" id="EHN13011.1"/>
    </source>
</evidence>
<dbReference type="EMBL" id="AGUD01000003">
    <property type="protein sequence ID" value="EHN13011.1"/>
    <property type="molecule type" value="Genomic_DNA"/>
</dbReference>
<dbReference type="PRINTS" id="PR00455">
    <property type="entry name" value="HTHTETR"/>
</dbReference>
<evidence type="ECO:0000313" key="7">
    <source>
        <dbReference type="Proteomes" id="UP000005143"/>
    </source>
</evidence>
<evidence type="ECO:0000256" key="1">
    <source>
        <dbReference type="ARBA" id="ARBA00023015"/>
    </source>
</evidence>
<keyword evidence="7" id="KW-1185">Reference proteome</keyword>
<dbReference type="Gene3D" id="1.10.357.10">
    <property type="entry name" value="Tetracycline Repressor, domain 2"/>
    <property type="match status" value="1"/>
</dbReference>
<organism evidence="6 7">
    <name type="scientific">Patulibacter medicamentivorans</name>
    <dbReference type="NCBI Taxonomy" id="1097667"/>
    <lineage>
        <taxon>Bacteria</taxon>
        <taxon>Bacillati</taxon>
        <taxon>Actinomycetota</taxon>
        <taxon>Thermoleophilia</taxon>
        <taxon>Solirubrobacterales</taxon>
        <taxon>Patulibacteraceae</taxon>
        <taxon>Patulibacter</taxon>
    </lineage>
</organism>
<feature type="DNA-binding region" description="H-T-H motif" evidence="4">
    <location>
        <begin position="33"/>
        <end position="52"/>
    </location>
</feature>
<dbReference type="PANTHER" id="PTHR47506:SF6">
    <property type="entry name" value="HTH-TYPE TRANSCRIPTIONAL REPRESSOR NEMR"/>
    <property type="match status" value="1"/>
</dbReference>
<keyword evidence="1" id="KW-0805">Transcription regulation</keyword>